<dbReference type="InterPro" id="IPR047589">
    <property type="entry name" value="DUF11_rpt"/>
</dbReference>
<feature type="domain" description="DUF11" evidence="2">
    <location>
        <begin position="5805"/>
        <end position="5907"/>
    </location>
</feature>
<evidence type="ECO:0000259" key="3">
    <source>
        <dbReference type="Pfam" id="PF24346"/>
    </source>
</evidence>
<feature type="region of interest" description="Disordered" evidence="1">
    <location>
        <begin position="4364"/>
        <end position="4383"/>
    </location>
</feature>
<feature type="domain" description="DUF7507" evidence="3">
    <location>
        <begin position="3877"/>
        <end position="3961"/>
    </location>
</feature>
<feature type="domain" description="DUF7507" evidence="3">
    <location>
        <begin position="669"/>
        <end position="772"/>
    </location>
</feature>
<feature type="region of interest" description="Disordered" evidence="1">
    <location>
        <begin position="5069"/>
        <end position="5091"/>
    </location>
</feature>
<feature type="domain" description="DUF7507" evidence="3">
    <location>
        <begin position="1117"/>
        <end position="1207"/>
    </location>
</feature>
<feature type="region of interest" description="Disordered" evidence="1">
    <location>
        <begin position="3248"/>
        <end position="3276"/>
    </location>
</feature>
<feature type="region of interest" description="Disordered" evidence="1">
    <location>
        <begin position="4497"/>
        <end position="4528"/>
    </location>
</feature>
<feature type="domain" description="DUF7507" evidence="3">
    <location>
        <begin position="1695"/>
        <end position="1796"/>
    </location>
</feature>
<feature type="region of interest" description="Disordered" evidence="1">
    <location>
        <begin position="2976"/>
        <end position="3003"/>
    </location>
</feature>
<feature type="domain" description="DUF7507" evidence="3">
    <location>
        <begin position="2730"/>
        <end position="2847"/>
    </location>
</feature>
<feature type="domain" description="DUF7507" evidence="3">
    <location>
        <begin position="216"/>
        <end position="314"/>
    </location>
</feature>
<feature type="domain" description="DUF7507" evidence="3">
    <location>
        <begin position="449"/>
        <end position="541"/>
    </location>
</feature>
<name>A0A975PNW5_9RHOB</name>
<keyword evidence="5" id="KW-1185">Reference proteome</keyword>
<sequence>MILTLSLFATVTHATQFTRSVPGTALALPDDYPEAGGVAIVLVGVNGNAYFQFSNPAGAFRGFNFNGDPARFRGNPFTINDPIGLDCGFSTCTTYFGGAIATAYIRFSAFDGDTQVGGFDEDDISLRLNGFDVGNWSDVTTEITDNSGLNGFGQVRGFGNQTFNTGWFTTSNAALLSNILTTGQTTTQVFDRDPNDNYWDFRRGNNLANQDIVTVAPGYTIEKSADATAFATVGETITYSYVVTNIGSVPIRQLSVSDDKIGAVSCNKTVIQDTNPGGTADFATCQATYQITQEDFDAGEVTNIAKAIGVPDFGTLGELTDTLTLTGPAATPVLFVDKTSTLSAFGNAGTSVPYSFLIRNDGDVTLSNFTVSDSLIPSLVCAVPDLAPGDDFTCSGNYTVLQSDVDAFANNATDQLSNTVTVSADTPRDGRITQTDTLDLPGPATNVDLELTKTAVETTYAAEGDLINYQIVLRNAGNVTFPAAPAVTDPQAGTVSCPAGPIAPGNSVTCTASYAVMQADIDSGSFTNTASATVTVAGQSDTASDNALVNATRTPGLSLDKTLDPTSPSQFDTTGVGLTYEYLLTNTGNITIESLSVSDNRVGVTCAVTTLAPGESTTCTSATYSTGQGDVNRGFILNTATATGTEAGGGGATVTSNTDQVSVPAVQLPEIELTKTAPVVAAADYNVGEVVTYTFAVRNTGNVRIDTNIGVTEVTITDDKIGTFTCFTGALTRGQTRSCTETYELTSDDIDAGVVINTAVASAGPTDSDQVTAIIAPDFNPSISLVKSTGTASVDATTDSISYSFEVENTGDVRILSTIQINDPLLSAPAVCTQPVNFDPGDTFTCTGTRTGITQAELDAGQVLNEATASFDFTRNGVTTTVTSDADTATVPVVAAPDAVLSKTGPTTYSAFDEALTYTFRVTNPGNVTLRTATVTDPLIPTLNCTLTDIAPGTFQECTGQYRVTQANMDDETFTNLASLLAQPAQGAQQTDTATANSNLAAGAGTKIAAITKSADRTSFSTVGEQVTFTMAVENTGTQTLSNLMVTDVLDAGFSCTIPTLAPGVIDRTCSFQVTVDQADIDRGTIVNTATVDSPEISAVSAGDSVTGPTRTASFVLDKSAPAAFTGAGQTVNFEFLVRNTGNVTLTNVVVSDDFFDPAFSCTVPSLAPGVSDRSCTASYITEQGDVDRGSITNTARADATAPAGVAAPARQTDTVVVSGPAARPAVTITKAATDGAFTSATDSEAYTFVVRNTGNVTLTGLTVADTDLGFSCALADLAPGDTATRCADASPLGAVKSFDQADVDLGSYTNVATVTGQSLVGAAPVSDSDSVTVNGPAQVPALEIDKNTNFVGQISTVGETLSYTYRVTNRGNVTLTNPITVSDDRIATVNCPALPASGLAPGLFIDCSAQTTVTLQNLDDGFVENTATASVTQTVIPQTPGGPTQVTATSAPDTVRIEADQAPALSILKRVQVGSAASYDSVGDTVRFEYVVTNTGNVTTTAPITVSDDKIPGTLTCGTAPIAPGASVTCAQDYTADLTALNDGSVTNIATASTVFEGQPVVSGPDSVTINAVQRPALSVVKTFTGTDRPGFFDLGDTLSYSIVVTNTGNVSIDGPITLNDSLISFPGGFACDALTGNVLDPTQTYTCTATHRVTQNDLDLGAATNVVTATGSFDGTPVQSPADDAIYPVDALPALSLEKVALPDPSMLGMAGDIVNYSYTVRNTGNVGLVGAILIEDDRIGTRECKPAAGGATPALTTSQPGNVITCQFPYTLTQADVDNGSVTNNATARTTYAASGASPTRVVSPNADATVTLDEMPGLTVVKEMITAVGAGAQAGQDLTYRITATNSGNQTLRGVGITDPLIADLSCTVTPGGAAAPANVTLLPGAALVCTGEYTVGQDDLDRQTLLNTANASATDPQGATVSGTDGATVQLAAPVVDMTVTKRTLRDTGPDSDFVVAGQQITFAVAVENTGNITLSSAVVTDARNVLPSSCTVGPIAPGATDDTCRFTYVVTQADVDAINTAAGETFGGFTNVASVTATPNNPDLVPITETGEVFVRGPLRETDFLLSKSADAPQINVQGQIVTYTYRVVNAGNVTLTEVPQITDDKIGTFACGPLPAGGLPPEQTLSCRATYEVTQPDLDAGGVTNIATVTSSEVAPKPAHTASLTINAGGDPALSLVKTPSATSGLRAGEDVTYTYTVTNIGNFTLSDVTIVDRHQSASGIASLTFDSETLTRDVNTVGTSTDTAGPGVWSTLAPGDEITFTARYRVTVADIDQQVTLANLATVTATPPAGQTAPRAQDNSAVTVAPKAPGLSVVKTADTSNLIAPEAVGQQVPFTIVVTNTGNQTLSAPSLTDTLTDAANGALTLNAGPTFDSGDDNGNGVLDTGESWTYLARYDLTQQAIDAGGFTNAVDVRATDPQGQPVSGSDTIVPVVIDNAPTIGVVKTAVVDDGGDGTAVENDTVTYTYTVSNTGNVTVLDVQLAETGFGGTGTAPTPVRAAGGVEIGGSASLPDLPVGSGPLTYTATYALTQADIDAGNLSNQATATGVSPAGVAARDLSDDNSPATGADDATVTPLGAVPSMRVEKRADTSALSAIPQVGESITFTITVANTGNVTLTQPTLADQLTTADGGALALNDGPRQIAGDANANGRLDVGETFVYTARYDLQQAALDSEGIANTVRATSAAPNGDPVSDISDDDAGATDSSGDGNPANDPTLVPLAVNPGVALVKTATLDDGGDGRADAGDEITYVFTVSNTGSQTLFDVTLQETAFSGTGAPVVPVYQNGGSFVGNEAAVDLPAGGAPAVFTAVYALTQADIDAGGVINQASATVTDPDGVTLSDLSDPANPASDGPTALPTPRAPALQTVKRAAPALSSPVQVGDRIAYTIDVRNIGNVTLGTPTLVDTLTDAAGQPLTLTEAPIFQSGDTNTNDRLDVGETWTYTAAFTLTQPAIDAGGVSNTVTAQAVDPSGASVSDVSDDSADAPADRDPTTTALPRTPAIGLVKAASLDTGADGVAGLGDTVTYTYTVTNLGNVTLRDITVDETTFSGTGTAPVPSLQSGGADLGGGAALDLPVGTTPMVFTATYTLTQEDVDAGGLSNSALATGTDPTGTPVTDASDDETAGAGAADPTVLDLPEAPLLDVTKTADTSGLRDPAQAGDAIAFTITVANSGNVTLDTVALADTFTRRDGTPLSLTPVLTGGDNGVAGDLEVGETWTYRASHTLTQADIDAGGVRNQAVATANTPGGTAVSDTSNNGDDTDGNDSDDPTVINIGGAPVFTMNKRIAADAPAVIDTRGQSVPFEFVITNTGTVTLTAPITVSDALIDAQGLGGVSCPAPPIAPGAQIICTGSYAVQQADLDRGSFVNTATATSTQPVVPENPGDPDTVTIVTDPSAVTTPLTQNPASQLAKGLAPGSAATFAAVGDQITYRFTVTNVGNVTLPGPITVDDDRIGTGLSCVAGPLAVGEEAFCDHVWTAAQPDLDAGEVTNTATAETSFGQVAVSSPPVSYTAPAVQTKSLGFAKALVSATPDLFDVGTRLDYRFTVTNTGNVTVDGPITISDTLAADASCPALPGGTLAPGAELICSGSYVLRSGDIALGATTNVASASGTIDGAPIPSNSDDAIYPVGATPALTLSKAAVPVDVTFTTLGEIITYSYTVTNSSNAGLSEDIILTDNRLDAPFVCYDAAANGVFNVGQTVTCSAQYAVTQADLDAGFVTNEALAGTTFAPGTPDEIAVLSPPARVTVDAVPAPALTVAKQIVDPPAAASAGDTLSYRLTATNTGNQTLSAVSLVDPLIPALACTVDAQPAPANTVLAPGQALVCTGTYTVMLADVNAQELFNTATATGQSPQGVEASGSDSVPAPIAPADPALSIVKTLEPVRPAGVAAYTQAGEVLQFRLTARNAGNVTLNGIMLSDARATVPANCDIGTLDPGQENGSCLVSYTVTQADVDAVGARAGDSFAGFVNVATGTATAATPDAPQVPGRAELFVRGPEPAPAFTLDKTADVAEISRAGDAVAYTYLVTNSGNITLRAQPVVTDDRIANVTCAPIPQAGLLPGQSLTCTAPYTVTQADIDAGGVTNIASVSSPEVPLPATPGAETDSVTLPATAAPALLIAKTADATDALVAGQTITYTYRVTNAGNVTLSEVAVTDQHTSASGTVALTLSGDALDTDAAPAGDSSDATEDNAVWSSLAPGDTARFTATYLVTQGDVDAQDAIANTASVTADLPDGQGGVTATTTVEVTPAAPTPALTVLKTVDLANVSTPPQVGETLPYTITVANTGNQSLRNVTLADTLRRLDNTEVPLAQAPVRVAGDGGVADVLDVGETWTYTAQHVLTQDDVDAGGVANSAIARGLSPQNIPVSDQSDDGVPDNGADNPTITAVPAAPLLDVVKTVSTPATAVGETVVFDIALRNAGNVTLRDVGILSETLVRADGTPLALNGAPIFVGASGGSSVGDLEPGETATYRAFYTLVQGDLDAGGIRNSARAIGTPPIGSPVTDVSDNGDDTDGNATDDPTVQSIPAAPALSLLKAVSDETPATFDGVDQRIDYVFTVTNTGNVTIAGPISVTDALLSDGVSCPALPANGLAPEEALTCTGSYLTTQADVDAGRIDNTATASANGTTSPPATATILAQQTPSLSLSKTAEPVPAAEFFTGKVVRYTYVTTNTGNTTITAPVTVTDNLIPAAGITCDAFPAAGLAPGETTTCRADYTVTATDVDLGSVINIATATDGTTISPLASALIPDAGVPALSIVKSVAAGASFDAAGDTVPFSFDVTNSGTRAFAAPVTVTDTLFGAVACFTPSAADPDLRAGETVTCGGTYTVTQADLDRGSIFNEAFAQTTFGPEAAPVTSQPSSVEVRALIAPALTLAKRAAPLPVTGVGQALTYTLTATNAGNQTLRNVVIRDPMLRGFSCQRDTLAIAQTLECSGTYAVTQADIDAGSLTNNATVGAITPQGGAIGDAASLTVAMPAAAASLELIKTATPTPFGAAGSTLGYLFEVRNTGNVTLRDVVVTDAMIPDYSCTIAALAPGASDQSCAASIEVTQALLDAGEIVNTAQVRGSGPGNVTATARDTLRTPGPTRRGALEATKVVGAAASVPGAQVPFTLRLVNTGNVTLRDVTVVDVMTDATGTPITLDAPFALQPGSDANGNAALDVDEIWIYRAVRTLTQSDLNAGGLRNQVSVRAIDPTGAPVTDLSDNGIDSDGDTTGDVSVFNVATEPALDVTKTVVSTATSVGESVTFEIRALNIGNQDVRGLSVEDRMTRLDGSLVPVTVDALAVPASLAPGETAIWRIVHVLTQDDVNAGGLRNTALVSGTSAGGDTVREVSDDGIDEDGNLTDDPTEVTIPVTPALEVIKVTDEIGTLPGDLASFTITVRNAGNISLRDITLDDTMTNLAGEDSRSLPVTFTGSDGTPPSPQGILQPGETATYTVTAALTQADIDSGGVRNVAVANGVSPQGALIADISDDDGGGFDDPTVAAITALPSFEITKVSGAAEFVFPTVERRTFTITVTNTGNITQSGIQVRDDLVAFLAPATLLSDAFPVTTTASGFADGGANVAYDGVTDTDLLSGDATLAPGAVGTVEITATYAGQPGAPNTATVTSAQLSTPTEGFVPVVTLDTDGDGIPDRLESPTGDRDGDGVPDRVDYDPTGVFYCEDDGRVLTGGTISVSGNGATQTGVGTSGPITVVRDGRLGPYQFFVTQAGSYTLTLTYPDGTVASSTRLTRGTLDATGFLPSNPGVIGAGPVGETGLLGDFTAQANPFYTAFAFAPGDPVLINNNIPVTQCAGLTEVVATKTADRKTAVFGETVNFTLTFANQTELSYPGARFVDLLPAGMVYTPGSARLDGVAVEPEVQGRRLEWRGDLGANQTRVLRLAVRITRTGEFGERTNRAQVEDRFGRRLSNVAEASVRVDPEHVFDCSDVIGRVFDDRNGNGYQDGPGTLPAPIIEDSYIGNGKFGKLDRAPKREDQSEPGLPGVRLVTPDGILITTDEYGRYSVPCAALPRNIGSNFMLKLDTRTLPTGYRVTTENPRVVRLTAGKFAKLNFGARLGKVVDVDLTARAFVAGGTAPKPGLSGAVDGLIGQIAQTPSILNLTYVLDPGEAPQIARERLREMERFIRKRWRGRGTYKLEIDKTVTRTR</sequence>
<feature type="domain" description="DUF7507" evidence="3">
    <location>
        <begin position="3005"/>
        <end position="3123"/>
    </location>
</feature>
<feature type="domain" description="DUF7507" evidence="3">
    <location>
        <begin position="3539"/>
        <end position="3621"/>
    </location>
</feature>
<feature type="domain" description="DUF7507" evidence="3">
    <location>
        <begin position="4533"/>
        <end position="4637"/>
    </location>
</feature>
<reference evidence="4" key="1">
    <citation type="submission" date="2021-04" db="EMBL/GenBank/DDBJ databases">
        <title>Complete genome sequence for Sulfitobacter sp. strain JK7-1.</title>
        <authorList>
            <person name="Park S.-J."/>
        </authorList>
    </citation>
    <scope>NUCLEOTIDE SEQUENCE</scope>
    <source>
        <strain evidence="4">JK7-1</strain>
    </source>
</reference>
<feature type="domain" description="DUF7507" evidence="3">
    <location>
        <begin position="2444"/>
        <end position="2561"/>
    </location>
</feature>
<feature type="domain" description="DUF7507" evidence="3">
    <location>
        <begin position="1820"/>
        <end position="1927"/>
    </location>
</feature>
<feature type="domain" description="DUF7507" evidence="3">
    <location>
        <begin position="1463"/>
        <end position="1563"/>
    </location>
</feature>
<feature type="domain" description="DUF7507" evidence="3">
    <location>
        <begin position="2868"/>
        <end position="2983"/>
    </location>
</feature>
<feature type="region of interest" description="Disordered" evidence="1">
    <location>
        <begin position="2842"/>
        <end position="2867"/>
    </location>
</feature>
<feature type="domain" description="DUF7507" evidence="3">
    <location>
        <begin position="5360"/>
        <end position="5473"/>
    </location>
</feature>
<dbReference type="Proteomes" id="UP000683291">
    <property type="component" value="Chromosome pJK7-1-2"/>
</dbReference>
<dbReference type="InterPro" id="IPR001434">
    <property type="entry name" value="OmcB-like_DUF11"/>
</dbReference>
<dbReference type="Pfam" id="PF01345">
    <property type="entry name" value="DUF11"/>
    <property type="match status" value="1"/>
</dbReference>
<dbReference type="Pfam" id="PF24346">
    <property type="entry name" value="DUF7507"/>
    <property type="match status" value="43"/>
</dbReference>
<feature type="domain" description="DUF7507" evidence="3">
    <location>
        <begin position="5105"/>
        <end position="5206"/>
    </location>
</feature>
<gene>
    <name evidence="4" type="ORF">KDD17_17940</name>
</gene>
<feature type="domain" description="DUF7507" evidence="3">
    <location>
        <begin position="1341"/>
        <end position="1435"/>
    </location>
</feature>
<dbReference type="SUPFAM" id="SSF103647">
    <property type="entry name" value="TSP type-3 repeat"/>
    <property type="match status" value="1"/>
</dbReference>
<feature type="domain" description="DUF7507" evidence="3">
    <location>
        <begin position="1577"/>
        <end position="1682"/>
    </location>
</feature>
<feature type="domain" description="DUF7507" evidence="3">
    <location>
        <begin position="4257"/>
        <end position="4373"/>
    </location>
</feature>
<proteinExistence type="predicted"/>
<dbReference type="PANTHER" id="PTHR34819">
    <property type="entry name" value="LARGE CYSTEINE-RICH PERIPLASMIC PROTEIN OMCB"/>
    <property type="match status" value="1"/>
</dbReference>
<evidence type="ECO:0000256" key="1">
    <source>
        <dbReference type="SAM" id="MobiDB-lite"/>
    </source>
</evidence>
<feature type="domain" description="DUF7507" evidence="3">
    <location>
        <begin position="555"/>
        <end position="655"/>
    </location>
</feature>
<feature type="domain" description="DUF7507" evidence="3">
    <location>
        <begin position="3284"/>
        <end position="3382"/>
    </location>
</feature>
<feature type="domain" description="DUF7507" evidence="3">
    <location>
        <begin position="3145"/>
        <end position="3259"/>
    </location>
</feature>
<dbReference type="EMBL" id="CP073583">
    <property type="protein sequence ID" value="QUJ78258.1"/>
    <property type="molecule type" value="Genomic_DNA"/>
</dbReference>
<feature type="domain" description="DUF7507" evidence="3">
    <location>
        <begin position="5230"/>
        <end position="5335"/>
    </location>
</feature>
<feature type="region of interest" description="Disordered" evidence="1">
    <location>
        <begin position="3106"/>
        <end position="3138"/>
    </location>
</feature>
<feature type="compositionally biased region" description="Acidic residues" evidence="1">
    <location>
        <begin position="3265"/>
        <end position="3274"/>
    </location>
</feature>
<dbReference type="NCBIfam" id="TIGR01451">
    <property type="entry name" value="B_ant_repeat"/>
    <property type="match status" value="11"/>
</dbReference>
<evidence type="ECO:0000313" key="4">
    <source>
        <dbReference type="EMBL" id="QUJ78258.1"/>
    </source>
</evidence>
<feature type="domain" description="DUF7507" evidence="3">
    <location>
        <begin position="1225"/>
        <end position="1326"/>
    </location>
</feature>
<feature type="domain" description="DUF7507" evidence="3">
    <location>
        <begin position="901"/>
        <end position="992"/>
    </location>
</feature>
<feature type="domain" description="DUF7507" evidence="3">
    <location>
        <begin position="4118"/>
        <end position="4240"/>
    </location>
</feature>
<feature type="domain" description="DUF7507" evidence="3">
    <location>
        <begin position="4004"/>
        <end position="4095"/>
    </location>
</feature>
<feature type="domain" description="DUF7507" evidence="3">
    <location>
        <begin position="2586"/>
        <end position="2701"/>
    </location>
</feature>
<protein>
    <submittedName>
        <fullName evidence="4">DUF11 domain-containing protein</fullName>
    </submittedName>
</protein>
<dbReference type="GO" id="GO:0005509">
    <property type="term" value="F:calcium ion binding"/>
    <property type="evidence" value="ECO:0007669"/>
    <property type="project" value="InterPro"/>
</dbReference>
<dbReference type="InterPro" id="IPR055354">
    <property type="entry name" value="DUF7507"/>
</dbReference>
<dbReference type="PANTHER" id="PTHR34819:SF3">
    <property type="entry name" value="CELL SURFACE PROTEIN"/>
    <property type="match status" value="1"/>
</dbReference>
<accession>A0A975PNW5</accession>
<feature type="domain" description="DUF7507" evidence="3">
    <location>
        <begin position="3758"/>
        <end position="3861"/>
    </location>
</feature>
<feature type="domain" description="DUF7507" evidence="3">
    <location>
        <begin position="4874"/>
        <end position="4969"/>
    </location>
</feature>
<feature type="region of interest" description="Disordered" evidence="1">
    <location>
        <begin position="2689"/>
        <end position="2724"/>
    </location>
</feature>
<feature type="domain" description="DUF7507" evidence="3">
    <location>
        <begin position="780"/>
        <end position="875"/>
    </location>
</feature>
<feature type="domain" description="DUF7507" evidence="3">
    <location>
        <begin position="4395"/>
        <end position="4509"/>
    </location>
</feature>
<evidence type="ECO:0000259" key="2">
    <source>
        <dbReference type="Pfam" id="PF01345"/>
    </source>
</evidence>
<feature type="domain" description="DUF7507" evidence="3">
    <location>
        <begin position="3637"/>
        <end position="3738"/>
    </location>
</feature>
<feature type="domain" description="DUF7507" evidence="3">
    <location>
        <begin position="2072"/>
        <end position="2162"/>
    </location>
</feature>
<feature type="domain" description="DUF7507" evidence="3">
    <location>
        <begin position="332"/>
        <end position="433"/>
    </location>
</feature>
<dbReference type="KEGG" id="sual:KDD17_17940"/>
<feature type="domain" description="DUF7507" evidence="3">
    <location>
        <begin position="1010"/>
        <end position="1094"/>
    </location>
</feature>
<dbReference type="InterPro" id="IPR028974">
    <property type="entry name" value="TSP_type-3_rpt"/>
</dbReference>
<feature type="domain" description="DUF7507" evidence="3">
    <location>
        <begin position="4984"/>
        <end position="5078"/>
    </location>
</feature>
<evidence type="ECO:0000313" key="5">
    <source>
        <dbReference type="Proteomes" id="UP000683291"/>
    </source>
</evidence>
<feature type="domain" description="DUF7507" evidence="3">
    <location>
        <begin position="2179"/>
        <end position="2301"/>
    </location>
</feature>
<dbReference type="RefSeq" id="WP_212706450.1">
    <property type="nucleotide sequence ID" value="NZ_CP073583.1"/>
</dbReference>
<feature type="compositionally biased region" description="Polar residues" evidence="1">
    <location>
        <begin position="5069"/>
        <end position="5081"/>
    </location>
</feature>
<feature type="compositionally biased region" description="Low complexity" evidence="1">
    <location>
        <begin position="3111"/>
        <end position="3123"/>
    </location>
</feature>
<feature type="domain" description="DUF7507" evidence="3">
    <location>
        <begin position="2316"/>
        <end position="2431"/>
    </location>
</feature>
<organism evidence="4 5">
    <name type="scientific">Sulfitobacter albidus</name>
    <dbReference type="NCBI Taxonomy" id="2829501"/>
    <lineage>
        <taxon>Bacteria</taxon>
        <taxon>Pseudomonadati</taxon>
        <taxon>Pseudomonadota</taxon>
        <taxon>Alphaproteobacteria</taxon>
        <taxon>Rhodobacterales</taxon>
        <taxon>Roseobacteraceae</taxon>
        <taxon>Sulfitobacter</taxon>
    </lineage>
</organism>
<feature type="domain" description="DUF7507" evidence="3">
    <location>
        <begin position="4758"/>
        <end position="4862"/>
    </location>
</feature>
<dbReference type="InterPro" id="IPR051172">
    <property type="entry name" value="Chlamydia_OmcB"/>
</dbReference>
<feature type="region of interest" description="Disordered" evidence="1">
    <location>
        <begin position="5630"/>
        <end position="5654"/>
    </location>
</feature>
<feature type="domain" description="DUF7507" evidence="3">
    <location>
        <begin position="1957"/>
        <end position="2047"/>
    </location>
</feature>
<feature type="domain" description="DUF7507" evidence="3">
    <location>
        <begin position="4645"/>
        <end position="4740"/>
    </location>
</feature>
<feature type="compositionally biased region" description="Basic and acidic residues" evidence="1">
    <location>
        <begin position="5637"/>
        <end position="5654"/>
    </location>
</feature>
<feature type="domain" description="DUF7507" evidence="3">
    <location>
        <begin position="3412"/>
        <end position="3503"/>
    </location>
</feature>